<evidence type="ECO:0000313" key="2">
    <source>
        <dbReference type="EMBL" id="SVC03462.1"/>
    </source>
</evidence>
<accession>A0A382IWC6</accession>
<dbReference type="AlphaFoldDB" id="A0A382IWC6"/>
<name>A0A382IWC6_9ZZZZ</name>
<feature type="region of interest" description="Disordered" evidence="1">
    <location>
        <begin position="41"/>
        <end position="60"/>
    </location>
</feature>
<dbReference type="EMBL" id="UINC01069804">
    <property type="protein sequence ID" value="SVC03462.1"/>
    <property type="molecule type" value="Genomic_DNA"/>
</dbReference>
<organism evidence="2">
    <name type="scientific">marine metagenome</name>
    <dbReference type="NCBI Taxonomy" id="408172"/>
    <lineage>
        <taxon>unclassified sequences</taxon>
        <taxon>metagenomes</taxon>
        <taxon>ecological metagenomes</taxon>
    </lineage>
</organism>
<reference evidence="2" key="1">
    <citation type="submission" date="2018-05" db="EMBL/GenBank/DDBJ databases">
        <authorList>
            <person name="Lanie J.A."/>
            <person name="Ng W.-L."/>
            <person name="Kazmierczak K.M."/>
            <person name="Andrzejewski T.M."/>
            <person name="Davidsen T.M."/>
            <person name="Wayne K.J."/>
            <person name="Tettelin H."/>
            <person name="Glass J.I."/>
            <person name="Rusch D."/>
            <person name="Podicherti R."/>
            <person name="Tsui H.-C.T."/>
            <person name="Winkler M.E."/>
        </authorList>
    </citation>
    <scope>NUCLEOTIDE SEQUENCE</scope>
</reference>
<dbReference type="InterPro" id="IPR036979">
    <property type="entry name" value="CM_dom_sf"/>
</dbReference>
<dbReference type="InterPro" id="IPR036263">
    <property type="entry name" value="Chorismate_II_sf"/>
</dbReference>
<sequence length="60" mass="6563">MDPSQEAKVVRRAAEIARDLGVDEELTRDVIWRIIAAARDAQDGKTAWGPPSIEGEDDAT</sequence>
<dbReference type="SUPFAM" id="SSF48600">
    <property type="entry name" value="Chorismate mutase II"/>
    <property type="match status" value="1"/>
</dbReference>
<proteinExistence type="predicted"/>
<dbReference type="Gene3D" id="1.20.59.10">
    <property type="entry name" value="Chorismate mutase"/>
    <property type="match status" value="1"/>
</dbReference>
<evidence type="ECO:0000256" key="1">
    <source>
        <dbReference type="SAM" id="MobiDB-lite"/>
    </source>
</evidence>
<protein>
    <submittedName>
        <fullName evidence="2">Uncharacterized protein</fullName>
    </submittedName>
</protein>
<gene>
    <name evidence="2" type="ORF">METZ01_LOCUS256316</name>
</gene>
<dbReference type="GO" id="GO:0046417">
    <property type="term" value="P:chorismate metabolic process"/>
    <property type="evidence" value="ECO:0007669"/>
    <property type="project" value="InterPro"/>
</dbReference>